<dbReference type="EMBL" id="JAVFKY010000006">
    <property type="protein sequence ID" value="KAK5574479.1"/>
    <property type="molecule type" value="Genomic_DNA"/>
</dbReference>
<sequence>MDFRNLKKYKLDKSNNNNINKNNISNNYESTESTESSSENEEYSDDIALSNNENDDYSDNDTFNDNDNRFEDTDIESQEQSLDSSESDNDLDDSDSRDIDSNSNVWNWETTHTFLTFYLKNLRNPNINSLSNKSVMQLTVSDYNKKYKTNPSVKQALSYLSNLRGVNSKLKKPFTRPKRFTSHHINKYGSKHNFSLYLDTCENYFNKSSKLLELIEKELRSSQVIGDTESRLNSSQISDDIASQQQNRTNVRRDRYSTLTNIFQDEKSFRGKVCSRLEKQEQIEREKLDHQIKQDSVNNSLNSRLITQLERSSNQLEVLSEILIQLLKNKTNPNK</sequence>
<feature type="compositionally biased region" description="Low complexity" evidence="1">
    <location>
        <begin position="14"/>
        <end position="37"/>
    </location>
</feature>
<evidence type="ECO:0000313" key="2">
    <source>
        <dbReference type="EMBL" id="KAK5574479.1"/>
    </source>
</evidence>
<feature type="compositionally biased region" description="Basic and acidic residues" evidence="1">
    <location>
        <begin position="1"/>
        <end position="13"/>
    </location>
</feature>
<feature type="region of interest" description="Disordered" evidence="1">
    <location>
        <begin position="1"/>
        <end position="99"/>
    </location>
</feature>
<keyword evidence="3" id="KW-1185">Reference proteome</keyword>
<protein>
    <submittedName>
        <fullName evidence="2">Uncharacterized protein</fullName>
    </submittedName>
</protein>
<evidence type="ECO:0000256" key="1">
    <source>
        <dbReference type="SAM" id="MobiDB-lite"/>
    </source>
</evidence>
<dbReference type="Proteomes" id="UP001344447">
    <property type="component" value="Unassembled WGS sequence"/>
</dbReference>
<evidence type="ECO:0000313" key="3">
    <source>
        <dbReference type="Proteomes" id="UP001344447"/>
    </source>
</evidence>
<reference evidence="2 3" key="1">
    <citation type="submission" date="2023-11" db="EMBL/GenBank/DDBJ databases">
        <title>Dfirmibasis_genome.</title>
        <authorList>
            <person name="Edelbroek B."/>
            <person name="Kjellin J."/>
            <person name="Jerlstrom-Hultqvist J."/>
            <person name="Soderbom F."/>
        </authorList>
    </citation>
    <scope>NUCLEOTIDE SEQUENCE [LARGE SCALE GENOMIC DNA]</scope>
    <source>
        <strain evidence="2 3">TNS-C-14</strain>
    </source>
</reference>
<gene>
    <name evidence="2" type="ORF">RB653_009731</name>
</gene>
<feature type="compositionally biased region" description="Acidic residues" evidence="1">
    <location>
        <begin position="53"/>
        <end position="64"/>
    </location>
</feature>
<organism evidence="2 3">
    <name type="scientific">Dictyostelium firmibasis</name>
    <dbReference type="NCBI Taxonomy" id="79012"/>
    <lineage>
        <taxon>Eukaryota</taxon>
        <taxon>Amoebozoa</taxon>
        <taxon>Evosea</taxon>
        <taxon>Eumycetozoa</taxon>
        <taxon>Dictyostelia</taxon>
        <taxon>Dictyosteliales</taxon>
        <taxon>Dictyosteliaceae</taxon>
        <taxon>Dictyostelium</taxon>
    </lineage>
</organism>
<accession>A0AAN7TJP6</accession>
<dbReference type="AlphaFoldDB" id="A0AAN7TJP6"/>
<comment type="caution">
    <text evidence="2">The sequence shown here is derived from an EMBL/GenBank/DDBJ whole genome shotgun (WGS) entry which is preliminary data.</text>
</comment>
<proteinExistence type="predicted"/>
<name>A0AAN7TJP6_9MYCE</name>